<dbReference type="EMBL" id="GGEC01002647">
    <property type="protein sequence ID" value="MBW83130.1"/>
    <property type="molecule type" value="Transcribed_RNA"/>
</dbReference>
<protein>
    <submittedName>
        <fullName evidence="1">Uncharacterized protein</fullName>
    </submittedName>
</protein>
<reference evidence="1" key="1">
    <citation type="submission" date="2018-02" db="EMBL/GenBank/DDBJ databases">
        <title>Rhizophora mucronata_Transcriptome.</title>
        <authorList>
            <person name="Meera S.P."/>
            <person name="Sreeshan A."/>
            <person name="Augustine A."/>
        </authorList>
    </citation>
    <scope>NUCLEOTIDE SEQUENCE</scope>
    <source>
        <tissue evidence="1">Leaf</tissue>
    </source>
</reference>
<name>A0A2P2IPH6_RHIMU</name>
<organism evidence="1">
    <name type="scientific">Rhizophora mucronata</name>
    <name type="common">Asiatic mangrove</name>
    <dbReference type="NCBI Taxonomy" id="61149"/>
    <lineage>
        <taxon>Eukaryota</taxon>
        <taxon>Viridiplantae</taxon>
        <taxon>Streptophyta</taxon>
        <taxon>Embryophyta</taxon>
        <taxon>Tracheophyta</taxon>
        <taxon>Spermatophyta</taxon>
        <taxon>Magnoliopsida</taxon>
        <taxon>eudicotyledons</taxon>
        <taxon>Gunneridae</taxon>
        <taxon>Pentapetalae</taxon>
        <taxon>rosids</taxon>
        <taxon>fabids</taxon>
        <taxon>Malpighiales</taxon>
        <taxon>Rhizophoraceae</taxon>
        <taxon>Rhizophora</taxon>
    </lineage>
</organism>
<proteinExistence type="predicted"/>
<evidence type="ECO:0000313" key="1">
    <source>
        <dbReference type="EMBL" id="MBW83130.1"/>
    </source>
</evidence>
<accession>A0A2P2IPH6</accession>
<dbReference type="AlphaFoldDB" id="A0A2P2IPH6"/>
<sequence>MSNLIIIFSCKAHNFRLICSFCLNTTFMQVVPYSWRHLKRKESNESLILLLEHTTRAAFLLFGFWLDKGINF</sequence>